<sequence>MTSLPPLLFKRPARRLLAFLALGAIGALAPSGAAFAQQPWTCTRLGDASVAPGKGPTQDQAFRNVRSNCIRTYTPSNLVQANCVGTAFRCQQDAPPRWFVCQDSTGRWRQEGPSAETAKMGAVNACTAANGGGAAYGTCLNAVTCRPSNN</sequence>
<dbReference type="RefSeq" id="WP_106748890.1">
    <property type="nucleotide sequence ID" value="NZ_CP027668.1"/>
</dbReference>
<dbReference type="OrthoDB" id="9875861at2"/>
<evidence type="ECO:0000313" key="3">
    <source>
        <dbReference type="Proteomes" id="UP000237889"/>
    </source>
</evidence>
<keyword evidence="3" id="KW-1185">Reference proteome</keyword>
<protein>
    <submittedName>
        <fullName evidence="2">Uncharacterized protein</fullName>
    </submittedName>
</protein>
<evidence type="ECO:0000256" key="1">
    <source>
        <dbReference type="SAM" id="SignalP"/>
    </source>
</evidence>
<evidence type="ECO:0000313" key="2">
    <source>
        <dbReference type="EMBL" id="AVO45549.1"/>
    </source>
</evidence>
<name>A0A2S0NBK5_9HYPH</name>
<dbReference type="EMBL" id="CP027668">
    <property type="protein sequence ID" value="AVO45549.1"/>
    <property type="molecule type" value="Genomic_DNA"/>
</dbReference>
<organism evidence="2 3">
    <name type="scientific">Phreatobacter cathodiphilus</name>
    <dbReference type="NCBI Taxonomy" id="1868589"/>
    <lineage>
        <taxon>Bacteria</taxon>
        <taxon>Pseudomonadati</taxon>
        <taxon>Pseudomonadota</taxon>
        <taxon>Alphaproteobacteria</taxon>
        <taxon>Hyphomicrobiales</taxon>
        <taxon>Phreatobacteraceae</taxon>
        <taxon>Phreatobacter</taxon>
    </lineage>
</organism>
<dbReference type="AlphaFoldDB" id="A0A2S0NBK5"/>
<proteinExistence type="predicted"/>
<reference evidence="2 3" key="1">
    <citation type="submission" date="2018-03" db="EMBL/GenBank/DDBJ databases">
        <title>Genome sequencing of Phreatobacter sp.</title>
        <authorList>
            <person name="Kim S.-J."/>
            <person name="Heo J."/>
            <person name="Kwon S.-W."/>
        </authorList>
    </citation>
    <scope>NUCLEOTIDE SEQUENCE [LARGE SCALE GENOMIC DNA]</scope>
    <source>
        <strain evidence="2 3">S-12</strain>
    </source>
</reference>
<keyword evidence="1" id="KW-0732">Signal</keyword>
<dbReference type="KEGG" id="phr:C6569_11000"/>
<feature type="signal peptide" evidence="1">
    <location>
        <begin position="1"/>
        <end position="36"/>
    </location>
</feature>
<accession>A0A2S0NBK5</accession>
<dbReference type="Proteomes" id="UP000237889">
    <property type="component" value="Chromosome"/>
</dbReference>
<feature type="chain" id="PRO_5015584909" evidence="1">
    <location>
        <begin position="37"/>
        <end position="150"/>
    </location>
</feature>
<gene>
    <name evidence="2" type="ORF">C6569_11000</name>
</gene>